<dbReference type="AlphaFoldDB" id="A0A0C2JIG7"/>
<dbReference type="InterPro" id="IPR036465">
    <property type="entry name" value="vWFA_dom_sf"/>
</dbReference>
<reference evidence="2" key="1">
    <citation type="journal article" date="2015" name="Chem. Biol.">
        <title>Structure, bioactivity, and resistance mechanism of streptomonomicin, an unusual lasso Peptide from an understudied halophilic actinomycete.</title>
        <authorList>
            <person name="Metelev M."/>
            <person name="Tietz J.I."/>
            <person name="Melby J.O."/>
            <person name="Blair P.M."/>
            <person name="Zhu L."/>
            <person name="Livnat I."/>
            <person name="Severinov K."/>
            <person name="Mitchell D.A."/>
        </authorList>
    </citation>
    <scope>NUCLEOTIDE SEQUENCE [LARGE SCALE GENOMIC DNA]</scope>
    <source>
        <strain evidence="2">YIM 90003</strain>
    </source>
</reference>
<dbReference type="Pfam" id="PF05762">
    <property type="entry name" value="VWA_CoxE"/>
    <property type="match status" value="1"/>
</dbReference>
<protein>
    <submittedName>
        <fullName evidence="1">von Willebrand factor A</fullName>
    </submittedName>
</protein>
<dbReference type="PIRSF" id="PIRSF010256">
    <property type="entry name" value="CoxE_vWa"/>
    <property type="match status" value="1"/>
</dbReference>
<comment type="caution">
    <text evidence="1">The sequence shown here is derived from an EMBL/GenBank/DDBJ whole genome shotgun (WGS) entry which is preliminary data.</text>
</comment>
<dbReference type="CDD" id="cd00198">
    <property type="entry name" value="vWFA"/>
    <property type="match status" value="1"/>
</dbReference>
<dbReference type="EMBL" id="JROO01000021">
    <property type="protein sequence ID" value="KIH98675.1"/>
    <property type="molecule type" value="Genomic_DNA"/>
</dbReference>
<evidence type="ECO:0000313" key="2">
    <source>
        <dbReference type="Proteomes" id="UP000031675"/>
    </source>
</evidence>
<accession>A0A0C2JIG7</accession>
<dbReference type="PANTHER" id="PTHR39338">
    <property type="entry name" value="BLL5662 PROTEIN-RELATED"/>
    <property type="match status" value="1"/>
</dbReference>
<organism evidence="1 2">
    <name type="scientific">Streptomonospora alba</name>
    <dbReference type="NCBI Taxonomy" id="183763"/>
    <lineage>
        <taxon>Bacteria</taxon>
        <taxon>Bacillati</taxon>
        <taxon>Actinomycetota</taxon>
        <taxon>Actinomycetes</taxon>
        <taxon>Streptosporangiales</taxon>
        <taxon>Nocardiopsidaceae</taxon>
        <taxon>Streptomonospora</taxon>
    </lineage>
</organism>
<dbReference type="Gene3D" id="3.40.50.410">
    <property type="entry name" value="von Willebrand factor, type A domain"/>
    <property type="match status" value="1"/>
</dbReference>
<keyword evidence="2" id="KW-1185">Reference proteome</keyword>
<dbReference type="SUPFAM" id="SSF53300">
    <property type="entry name" value="vWA-like"/>
    <property type="match status" value="1"/>
</dbReference>
<gene>
    <name evidence="1" type="ORF">LP52_12045</name>
</gene>
<dbReference type="InterPro" id="IPR011195">
    <property type="entry name" value="UCP010256"/>
</dbReference>
<dbReference type="PANTHER" id="PTHR39338:SF6">
    <property type="entry name" value="BLL5662 PROTEIN"/>
    <property type="match status" value="1"/>
</dbReference>
<sequence length="379" mass="40961">MSSVEPAARDATETLMGFVRTLRAAGVGADTGRAAAFLRAVDTLDVTRPEPVYWAGRLTLCSCGTDLARYDACFVHYFGTRPAPARTTRTVSTTVPAMWNPPAAAEGDDADTTGLLAAGDTEVLRSADIASLTREERAEVARLISRISADRPQRRTRRLEPAAHGRLDHRRMLRAALRTGGEPLRLPRRHPSTRARRVVLLIDISGSMSPYADALLRLAHVVVRGHPRHTEAFSVGTRLTRLTPQMRVRDPGAALTAVAEAIPDWSGGTRLGGELKEFLDLYGRRGAARGALAIIASDGWERGDASLLETQMARLARLAHRVVWVNPHKAQPGYAPLTAGMRAAWPHIDEFVSGHSLDALEQLATAVIGGRHEGGGPRA</sequence>
<name>A0A0C2JIG7_9ACTN</name>
<dbReference type="InterPro" id="IPR008912">
    <property type="entry name" value="Uncharacterised_CoxE"/>
</dbReference>
<proteinExistence type="predicted"/>
<dbReference type="STRING" id="183763.LP52_12045"/>
<evidence type="ECO:0000313" key="1">
    <source>
        <dbReference type="EMBL" id="KIH98675.1"/>
    </source>
</evidence>
<dbReference type="Proteomes" id="UP000031675">
    <property type="component" value="Unassembled WGS sequence"/>
</dbReference>